<reference evidence="1 2" key="1">
    <citation type="submission" date="2021-05" db="EMBL/GenBank/DDBJ databases">
        <title>Croceibacterium sp. LX-88 genome sequence.</title>
        <authorList>
            <person name="Luo X."/>
        </authorList>
    </citation>
    <scope>NUCLEOTIDE SEQUENCE [LARGE SCALE GENOMIC DNA]</scope>
    <source>
        <strain evidence="1 2">LX-88</strain>
    </source>
</reference>
<evidence type="ECO:0008006" key="3">
    <source>
        <dbReference type="Google" id="ProtNLM"/>
    </source>
</evidence>
<dbReference type="EMBL" id="JAHFVK010000003">
    <property type="protein sequence ID" value="MBT2135864.1"/>
    <property type="molecule type" value="Genomic_DNA"/>
</dbReference>
<sequence>MSYRFRHFTAIDWSGAVGERHRGIALAICSIGDDAPKLVRPGHIWSRPEVLRWLADDLLEGSLVGLDLGISLPFVDCEAFFPGWEESPSSARELWGLVDSLCQDDPYLGATSFVEHDAASRYFRRHGSREGEHFHHSAAQHRRGRFRVTEGAQELMGCKPYSNFNLVGAAQVGKSSLTGMRLLHGLDGQLPVWPIDSLPSAGSAIVEIYTTIAALAAGRRAGASKIRDRDSLDQALAALGSKPWRQNVPIDDHKADALITAAWLRANAGRPELWAPERLTPEIARTEGWTFGVA</sequence>
<accession>A0ABS5WBL8</accession>
<dbReference type="Proteomes" id="UP000811255">
    <property type="component" value="Unassembled WGS sequence"/>
</dbReference>
<keyword evidence="2" id="KW-1185">Reference proteome</keyword>
<protein>
    <recommendedName>
        <fullName evidence="3">DUF429 domain-containing protein</fullName>
    </recommendedName>
</protein>
<name>A0ABS5WBL8_9SPHN</name>
<dbReference type="RefSeq" id="WP_214537713.1">
    <property type="nucleotide sequence ID" value="NZ_JAHFVK010000003.1"/>
</dbReference>
<proteinExistence type="predicted"/>
<gene>
    <name evidence="1" type="ORF">KK137_16120</name>
</gene>
<evidence type="ECO:0000313" key="2">
    <source>
        <dbReference type="Proteomes" id="UP000811255"/>
    </source>
</evidence>
<comment type="caution">
    <text evidence="1">The sequence shown here is derived from an EMBL/GenBank/DDBJ whole genome shotgun (WGS) entry which is preliminary data.</text>
</comment>
<evidence type="ECO:0000313" key="1">
    <source>
        <dbReference type="EMBL" id="MBT2135864.1"/>
    </source>
</evidence>
<organism evidence="1 2">
    <name type="scientific">Croceibacterium selenioxidans</name>
    <dbReference type="NCBI Taxonomy" id="2838833"/>
    <lineage>
        <taxon>Bacteria</taxon>
        <taxon>Pseudomonadati</taxon>
        <taxon>Pseudomonadota</taxon>
        <taxon>Alphaproteobacteria</taxon>
        <taxon>Sphingomonadales</taxon>
        <taxon>Erythrobacteraceae</taxon>
        <taxon>Croceibacterium</taxon>
    </lineage>
</organism>